<organism evidence="2 3">
    <name type="scientific">Mucilaginibacter gossypii</name>
    <dbReference type="NCBI Taxonomy" id="551996"/>
    <lineage>
        <taxon>Bacteria</taxon>
        <taxon>Pseudomonadati</taxon>
        <taxon>Bacteroidota</taxon>
        <taxon>Sphingobacteriia</taxon>
        <taxon>Sphingobacteriales</taxon>
        <taxon>Sphingobacteriaceae</taxon>
        <taxon>Mucilaginibacter</taxon>
    </lineage>
</organism>
<dbReference type="EMBL" id="FNCG01000014">
    <property type="protein sequence ID" value="SDH97103.1"/>
    <property type="molecule type" value="Genomic_DNA"/>
</dbReference>
<protein>
    <recommendedName>
        <fullName evidence="1">DUF5655 domain-containing protein</fullName>
    </recommendedName>
</protein>
<dbReference type="Pfam" id="PF18899">
    <property type="entry name" value="DUF5655"/>
    <property type="match status" value="1"/>
</dbReference>
<sequence>MWNCPLCEREFTATNQVHSCCDRELSEALSGKTAHTIALFDHLVDEYLQIAEIKVYPTKSMIALGARINFAYVAQLGKNFIDVVFPFKQVYDDNLCFSKIKQVPGTDQYNHYFRMYFKEDINDEVRKYMRMAWEKSK</sequence>
<evidence type="ECO:0000313" key="2">
    <source>
        <dbReference type="EMBL" id="SDH97103.1"/>
    </source>
</evidence>
<dbReference type="Proteomes" id="UP000199705">
    <property type="component" value="Unassembled WGS sequence"/>
</dbReference>
<accession>A0A1G8GS01</accession>
<name>A0A1G8GS01_9SPHI</name>
<gene>
    <name evidence="2" type="ORF">SAMN05192573_114145</name>
</gene>
<evidence type="ECO:0000259" key="1">
    <source>
        <dbReference type="Pfam" id="PF18899"/>
    </source>
</evidence>
<reference evidence="3" key="1">
    <citation type="submission" date="2016-10" db="EMBL/GenBank/DDBJ databases">
        <authorList>
            <person name="Varghese N."/>
            <person name="Submissions S."/>
        </authorList>
    </citation>
    <scope>NUCLEOTIDE SEQUENCE [LARGE SCALE GENOMIC DNA]</scope>
    <source>
        <strain evidence="3">Gh-67</strain>
    </source>
</reference>
<dbReference type="RefSeq" id="WP_256337512.1">
    <property type="nucleotide sequence ID" value="NZ_FNCG01000014.1"/>
</dbReference>
<proteinExistence type="predicted"/>
<keyword evidence="3" id="KW-1185">Reference proteome</keyword>
<evidence type="ECO:0000313" key="3">
    <source>
        <dbReference type="Proteomes" id="UP000199705"/>
    </source>
</evidence>
<dbReference type="STRING" id="551996.SAMN05192573_114145"/>
<dbReference type="InterPro" id="IPR043714">
    <property type="entry name" value="DUF5655"/>
</dbReference>
<feature type="domain" description="DUF5655" evidence="1">
    <location>
        <begin position="28"/>
        <end position="134"/>
    </location>
</feature>
<dbReference type="AlphaFoldDB" id="A0A1G8GS01"/>